<feature type="compositionally biased region" description="Polar residues" evidence="1">
    <location>
        <begin position="949"/>
        <end position="962"/>
    </location>
</feature>
<reference evidence="2 3" key="1">
    <citation type="submission" date="2006-10" db="EMBL/GenBank/DDBJ databases">
        <title>The Genome Sequence of Batrachochytrium dendrobatidis JEL423.</title>
        <authorList>
            <consortium name="The Broad Institute Genome Sequencing Platform"/>
            <person name="Birren B."/>
            <person name="Lander E."/>
            <person name="Galagan J."/>
            <person name="Cuomo C."/>
            <person name="Devon K."/>
            <person name="Jaffe D."/>
            <person name="Butler J."/>
            <person name="Alvarez P."/>
            <person name="Gnerre S."/>
            <person name="Grabherr M."/>
            <person name="Kleber M."/>
            <person name="Mauceli E."/>
            <person name="Brockman W."/>
            <person name="Young S."/>
            <person name="LaButti K."/>
            <person name="Sykes S."/>
            <person name="DeCaprio D."/>
            <person name="Crawford M."/>
            <person name="Koehrsen M."/>
            <person name="Engels R."/>
            <person name="Montgomery P."/>
            <person name="Pearson M."/>
            <person name="Howarth C."/>
            <person name="Larson L."/>
            <person name="White J."/>
            <person name="O'Leary S."/>
            <person name="Kodira C."/>
            <person name="Zeng Q."/>
            <person name="Yandava C."/>
            <person name="Alvarado L."/>
            <person name="Longcore J."/>
            <person name="James T."/>
        </authorList>
    </citation>
    <scope>NUCLEOTIDE SEQUENCE [LARGE SCALE GENOMIC DNA]</scope>
    <source>
        <strain evidence="2 3">JEL423</strain>
    </source>
</reference>
<feature type="region of interest" description="Disordered" evidence="1">
    <location>
        <begin position="81"/>
        <end position="101"/>
    </location>
</feature>
<evidence type="ECO:0000313" key="2">
    <source>
        <dbReference type="EMBL" id="OAJ39767.1"/>
    </source>
</evidence>
<dbReference type="GO" id="GO:0019005">
    <property type="term" value="C:SCF ubiquitin ligase complex"/>
    <property type="evidence" value="ECO:0007669"/>
    <property type="project" value="TreeGrafter"/>
</dbReference>
<dbReference type="InterPro" id="IPR006553">
    <property type="entry name" value="Leu-rich_rpt_Cys-con_subtyp"/>
</dbReference>
<dbReference type="Proteomes" id="UP000077115">
    <property type="component" value="Unassembled WGS sequence"/>
</dbReference>
<dbReference type="SMART" id="SM00367">
    <property type="entry name" value="LRR_CC"/>
    <property type="match status" value="7"/>
</dbReference>
<feature type="compositionally biased region" description="Polar residues" evidence="1">
    <location>
        <begin position="897"/>
        <end position="936"/>
    </location>
</feature>
<gene>
    <name evidence="2" type="ORF">BDEG_23590</name>
</gene>
<dbReference type="EMBL" id="DS022303">
    <property type="protein sequence ID" value="OAJ39767.1"/>
    <property type="molecule type" value="Genomic_DNA"/>
</dbReference>
<organism evidence="2 3">
    <name type="scientific">Batrachochytrium dendrobatidis (strain JEL423)</name>
    <dbReference type="NCBI Taxonomy" id="403673"/>
    <lineage>
        <taxon>Eukaryota</taxon>
        <taxon>Fungi</taxon>
        <taxon>Fungi incertae sedis</taxon>
        <taxon>Chytridiomycota</taxon>
        <taxon>Chytridiomycota incertae sedis</taxon>
        <taxon>Chytridiomycetes</taxon>
        <taxon>Rhizophydiales</taxon>
        <taxon>Rhizophydiales incertae sedis</taxon>
        <taxon>Batrachochytrium</taxon>
    </lineage>
</organism>
<feature type="compositionally biased region" description="Low complexity" evidence="1">
    <location>
        <begin position="850"/>
        <end position="896"/>
    </location>
</feature>
<evidence type="ECO:0008006" key="4">
    <source>
        <dbReference type="Google" id="ProtNLM"/>
    </source>
</evidence>
<dbReference type="eggNOG" id="KOG1947">
    <property type="taxonomic scope" value="Eukaryota"/>
</dbReference>
<sequence>MVVKSRSWHGLINRHLIVSDDDDLDSDEENDYIDLDSPSIDNANFFPAAIHHLGAPVSAHIVNHEGILRSRNKRDSGLLIHASHGAGSDKTQTRPKSWTVSDSENHKKIESFIGNPVSRVPSWIHSKEQGPRALWASMKHDFDDDQSFLPRLEIEATAPVALKKTPRRRSVRWSDMSNFSHNASHLPGSILKIIMSYAVSSAEISKSYMLVCKQWSRAGARMLYSSPSFTTVSGYYEMIQTLLNPMAFHPYPAFVRHFHIPTIISDQLLIGDIDVALQLFPNLESISLKSCPSASNIVVQSISDHSPDLVSLDLAGCPISDSYLPDLFRHIPSLKSINLAGTKVTIATLVNIVDICTQIEHICLDGALPDASPLTFRPLTLSSPSRPLKSLSLRNSSIIDLSLRYVVSHCPDLKRVILDGSSGISDDSIIALALGSSQLETVQLAFCSFVTDVSLYALAKHASHSLRRVALAGCEEVSEQGVLQLARYCTSLQELHLHGCPKILSSPIASYHSGDRHLGVECLIRRESLCLLAKHRFRGSTAISRLSPAHLNKPLHDQENRSSSITPVPILTPTASSPSVSSQYDHHMGSHSGTAFLPFSPPVVMVDANVQTDISPEYLQHDSPAHNGNPDQYTAFPTSRRRSSKVSRKQSRRSMHSQSNRRRRTKDATNEDYYQPSNNVNSDSQTDSEDYDDYYDESRETMGVLKKLAEVLTNGVAANTTNMGRGLNPSNLNGTWPVSPLGPGGPFVYPGQHMSAMQHAAMTASPHNGAGMLQGHPINYGGSGPGYNPYMQPNINLNGSPQQYPPHVNKPFSNPSYEQNTAFNVPSVVLDSKSPLETVQTPNVQRTRTNSHSSGSSNESGAGRWSLRSSTSSNLSTSKLPLPLSSRSSNRTPTPSGVRTSSRLPVISTRGTSGVPISNTRLRSFSTSSQPHNNLPSHLLRSSEPPTPSSIDIQTRKTQNTGSGYGSRLSLSVGLTSPEPTRSFIKKIGPMDALTQKRDMEALRCIQEKSATEIATPHSTRLRKKQ</sequence>
<dbReference type="OrthoDB" id="550575at2759"/>
<reference evidence="2 3" key="2">
    <citation type="submission" date="2016-05" db="EMBL/GenBank/DDBJ databases">
        <title>Lineage-specific infection strategies underlie the spectrum of fungal disease in amphibians.</title>
        <authorList>
            <person name="Cuomo C.A."/>
            <person name="Farrer R.A."/>
            <person name="James T."/>
            <person name="Longcore J."/>
            <person name="Birren B."/>
        </authorList>
    </citation>
    <scope>NUCLEOTIDE SEQUENCE [LARGE SCALE GENOMIC DNA]</scope>
    <source>
        <strain evidence="2 3">JEL423</strain>
    </source>
</reference>
<dbReference type="GO" id="GO:0031146">
    <property type="term" value="P:SCF-dependent proteasomal ubiquitin-dependent protein catabolic process"/>
    <property type="evidence" value="ECO:0007669"/>
    <property type="project" value="TreeGrafter"/>
</dbReference>
<feature type="region of interest" description="Disordered" evidence="1">
    <location>
        <begin position="833"/>
        <end position="977"/>
    </location>
</feature>
<dbReference type="InterPro" id="IPR032675">
    <property type="entry name" value="LRR_dom_sf"/>
</dbReference>
<feature type="region of interest" description="Disordered" evidence="1">
    <location>
        <begin position="549"/>
        <end position="589"/>
    </location>
</feature>
<accession>A0A177WI28</accession>
<dbReference type="VEuPathDB" id="FungiDB:BDEG_23590"/>
<dbReference type="Gene3D" id="3.80.10.10">
    <property type="entry name" value="Ribonuclease Inhibitor"/>
    <property type="match status" value="2"/>
</dbReference>
<feature type="compositionally biased region" description="Basic residues" evidence="1">
    <location>
        <begin position="639"/>
        <end position="665"/>
    </location>
</feature>
<feature type="region of interest" description="Disordered" evidence="1">
    <location>
        <begin position="618"/>
        <end position="692"/>
    </location>
</feature>
<name>A0A177WI28_BATDL</name>
<dbReference type="PANTHER" id="PTHR13318:SF260">
    <property type="entry name" value="LEUCINE-RICH REPEAT CONTAINING PROTEIN"/>
    <property type="match status" value="1"/>
</dbReference>
<evidence type="ECO:0000313" key="3">
    <source>
        <dbReference type="Proteomes" id="UP000077115"/>
    </source>
</evidence>
<proteinExistence type="predicted"/>
<dbReference type="AlphaFoldDB" id="A0A177WI28"/>
<feature type="region of interest" description="Disordered" evidence="1">
    <location>
        <begin position="794"/>
        <end position="819"/>
    </location>
</feature>
<evidence type="ECO:0000256" key="1">
    <source>
        <dbReference type="SAM" id="MobiDB-lite"/>
    </source>
</evidence>
<feature type="compositionally biased region" description="Polar residues" evidence="1">
    <location>
        <begin position="573"/>
        <end position="583"/>
    </location>
</feature>
<dbReference type="PANTHER" id="PTHR13318">
    <property type="entry name" value="PARTNER OF PAIRED, ISOFORM B-RELATED"/>
    <property type="match status" value="1"/>
</dbReference>
<protein>
    <recommendedName>
        <fullName evidence="4">F-box domain-containing protein</fullName>
    </recommendedName>
</protein>
<dbReference type="SUPFAM" id="SSF52047">
    <property type="entry name" value="RNI-like"/>
    <property type="match status" value="1"/>
</dbReference>
<feature type="compositionally biased region" description="Polar residues" evidence="1">
    <location>
        <begin position="835"/>
        <end position="848"/>
    </location>
</feature>